<dbReference type="InterPro" id="IPR029463">
    <property type="entry name" value="Lys_MEP"/>
</dbReference>
<feature type="domain" description="Lysine-specific metallo-endopeptidase" evidence="3">
    <location>
        <begin position="1321"/>
        <end position="1472"/>
    </location>
</feature>
<comment type="subcellular location">
    <subcellularLocation>
        <location evidence="1">Nucleus</location>
    </subcellularLocation>
</comment>
<dbReference type="Gene3D" id="1.10.150.910">
    <property type="match status" value="1"/>
</dbReference>
<dbReference type="InterPro" id="IPR004871">
    <property type="entry name" value="RSE1/DDB1/CPSF1_C"/>
</dbReference>
<dbReference type="InterPro" id="IPR015943">
    <property type="entry name" value="WD40/YVTN_repeat-like_dom_sf"/>
</dbReference>
<proteinExistence type="predicted"/>
<dbReference type="SUPFAM" id="SSF55486">
    <property type="entry name" value="Metalloproteases ('zincins'), catalytic domain"/>
    <property type="match status" value="1"/>
</dbReference>
<accession>A0A8H3V408</accession>
<dbReference type="Proteomes" id="UP000447873">
    <property type="component" value="Unassembled WGS sequence"/>
</dbReference>
<evidence type="ECO:0000259" key="3">
    <source>
        <dbReference type="SMART" id="SM01351"/>
    </source>
</evidence>
<dbReference type="Gene3D" id="3.40.390.10">
    <property type="entry name" value="Collagenase (Catalytic Domain)"/>
    <property type="match status" value="1"/>
</dbReference>
<gene>
    <name evidence="5" type="ORF">EG327_006496</name>
    <name evidence="4" type="ORF">EG328_000618</name>
</gene>
<name>A0A8H3V408_VENIN</name>
<keyword evidence="2" id="KW-0539">Nucleus</keyword>
<dbReference type="Pfam" id="PF10433">
    <property type="entry name" value="Beta-prop_RSE1_1st"/>
    <property type="match status" value="1"/>
</dbReference>
<dbReference type="InterPro" id="IPR058543">
    <property type="entry name" value="Beta-prop_RSE1/DDB1/CPSF1_2nd"/>
</dbReference>
<dbReference type="CDD" id="cd11008">
    <property type="entry name" value="M35_deuterolysin_like"/>
    <property type="match status" value="1"/>
</dbReference>
<dbReference type="InterPro" id="IPR018846">
    <property type="entry name" value="Beta-prop_RSE1/DDB1/CPSF1_1st"/>
</dbReference>
<dbReference type="GO" id="GO:0005634">
    <property type="term" value="C:nucleus"/>
    <property type="evidence" value="ECO:0007669"/>
    <property type="project" value="UniProtKB-SubCell"/>
</dbReference>
<dbReference type="Gene3D" id="2.130.10.10">
    <property type="entry name" value="YVTN repeat-like/Quinoprotein amine dehydrogenase"/>
    <property type="match status" value="3"/>
</dbReference>
<dbReference type="EMBL" id="WNWS01001100">
    <property type="protein sequence ID" value="KAE9962372.1"/>
    <property type="molecule type" value="Genomic_DNA"/>
</dbReference>
<reference evidence="5 7" key="1">
    <citation type="submission" date="2019-07" db="EMBL/GenBank/DDBJ databases">
        <title>Venturia inaequalis Genome Resource.</title>
        <authorList>
            <person name="Lichtner F.J."/>
        </authorList>
    </citation>
    <scope>NUCLEOTIDE SEQUENCE [LARGE SCALE GENOMIC DNA]</scope>
    <source>
        <strain evidence="4 6">120213</strain>
        <strain evidence="5 7">DMI_063113</strain>
    </source>
</reference>
<evidence type="ECO:0000313" key="7">
    <source>
        <dbReference type="Proteomes" id="UP000490939"/>
    </source>
</evidence>
<organism evidence="5 7">
    <name type="scientific">Venturia inaequalis</name>
    <name type="common">Apple scab fungus</name>
    <dbReference type="NCBI Taxonomy" id="5025"/>
    <lineage>
        <taxon>Eukaryota</taxon>
        <taxon>Fungi</taxon>
        <taxon>Dikarya</taxon>
        <taxon>Ascomycota</taxon>
        <taxon>Pezizomycotina</taxon>
        <taxon>Dothideomycetes</taxon>
        <taxon>Pleosporomycetidae</taxon>
        <taxon>Venturiales</taxon>
        <taxon>Venturiaceae</taxon>
        <taxon>Venturia</taxon>
    </lineage>
</organism>
<dbReference type="SMART" id="SM01351">
    <property type="entry name" value="Aspzincin_M35"/>
    <property type="match status" value="1"/>
</dbReference>
<sequence length="1480" mass="162444">MSYIAPIHRPSSVRLALKLQFLDSEEECLVVAKSNRLEFYTQSEEDGLTLRFSRIIYGKITILNKLRPSTASTDHLFVGTDRSIYFTLSWDPGARQLRTEKSYHDLADQTAKETQFGERCLIDPTGEFMTLEVYEGIITTIPLVRRTKKKEILVSGTPGEPASTRIPEFFVRSSAFLPRPPLPTEKPRLALLHEDYDGNVRLGIRELAASGTKEGDEFSVEFEDDSSGNPNHPMDLGASHLIAIPGPPYGLLILGETSISYFNDANYTFITRPLDEATIFVAWERVDEQRYILADDYGKLYLLMLVLDSASEVQEWRIDVLGETSRASVLVYLDAGTIFLGSHQGDSQLIRIGEGFIEVLQTFPNIGPILDFTIMDMGNRSGDGQTNEYSSGQARIVSGSGAYKDGSLRSVRSGVGMEELGVLGEMEHITNLFSLKTDASSEYVDTLLVGFINESRIFFFTADGDVEELADHKSLVLTEQTLLAANIPDAQLIQVTSSNVRITDIDSSMVNSIWTPEKGTITAVAATDEHVIIAVDGTTLFVLDIARSLNVQAKQEFPQSEQIACVAVSSSLPNVCVVGFWNDSKLSLFDLNSLQQLSSTLINDNDSISVPRNILVTQLFDLPHPPTLLVAMADGNVVTFDVTPSFSLASKKSTILGTQQANFKALPRGNGLSSVFATCEHPSLIYASEDRIVFAAVTAEKAVTVCPFDAEAYPGAVVIASTTDLRVATIDTERTTHVQTLAVGETVRRIAYSPSLKAFGLGTLNRILRDGAEIIESHFKLADEVLFKELDSYRLKEDELIECVMRAELDDGAGDVAERFIVGTSYLEDSVSENLKGRILVFEVTEERILKLILEHNLKGACRCLAMVEGKIAAALVKTVLVYSFGYPEGARPALTKKAAFRTSTAPIDICVTGNLIAIADLMKSVSIVEYKVGKAPSPDELIEVARDYRTTWGTAVASVDTDTWLEGDAEGNLIVLGRDHDAVGDDSKRLRLVGELNLGEMVNRIRPVEVVKQPGAAVVPKAFLGTVHGSLYLFAMISPTHQNLLIELQSAIAKSITSAGDISFNEYRAFSNQVKQEEAPFRFVDGELIERFSELSEEAQEKAVHGLGKTVDEVRDLVESLKLLASRLFDERLWSEIDQSPLKVELRSLEFPSNNVQAIFTNGGTEATHWPLSTEQLTSYLQIYTANDEPAARTSSAHAHETHNTTYQLLQPGASAIIELEVHTVYDLDAGEEYYFQMGGFMPYYHANQDPSVVSSQSQSHIFEAQILHFTAPTNSPRKRHANPQTTQNSLLESCSDGEMDAKLRRAVPQALLQAKKSIEYVKNGKDRTTMLNFFKSDTPETRKVVINRFNAIVKFLSSGSAGNGASKLACSSARGAGATNHRLCVAAGAVAMTDPTSGKVSLCPAAKRYPVEFRSCGDSNWGGTLIHELTHSRVVFTPVTTDITYELRGCKGLSREKALLNANNFNFLADSVMLGRSC</sequence>
<protein>
    <recommendedName>
        <fullName evidence="3">Lysine-specific metallo-endopeptidase domain-containing protein</fullName>
    </recommendedName>
</protein>
<evidence type="ECO:0000313" key="5">
    <source>
        <dbReference type="EMBL" id="KAE9980661.1"/>
    </source>
</evidence>
<dbReference type="InterPro" id="IPR050358">
    <property type="entry name" value="RSE1/DDB1/CFT1"/>
</dbReference>
<dbReference type="GO" id="GO:0004222">
    <property type="term" value="F:metalloendopeptidase activity"/>
    <property type="evidence" value="ECO:0007669"/>
    <property type="project" value="InterPro"/>
</dbReference>
<dbReference type="FunFam" id="2.130.10.10:FF:000629">
    <property type="entry name" value="UV-damaged DNA binding protein"/>
    <property type="match status" value="1"/>
</dbReference>
<comment type="caution">
    <text evidence="5">The sequence shown here is derived from an EMBL/GenBank/DDBJ whole genome shotgun (WGS) entry which is preliminary data.</text>
</comment>
<dbReference type="Proteomes" id="UP000490939">
    <property type="component" value="Unassembled WGS sequence"/>
</dbReference>
<dbReference type="Pfam" id="PF23726">
    <property type="entry name" value="Beta-prop_RSE1_2nd"/>
    <property type="match status" value="1"/>
</dbReference>
<evidence type="ECO:0000256" key="2">
    <source>
        <dbReference type="ARBA" id="ARBA00023242"/>
    </source>
</evidence>
<evidence type="ECO:0000256" key="1">
    <source>
        <dbReference type="ARBA" id="ARBA00004123"/>
    </source>
</evidence>
<dbReference type="Pfam" id="PF03178">
    <property type="entry name" value="CPSF_A"/>
    <property type="match status" value="1"/>
</dbReference>
<keyword evidence="7" id="KW-1185">Reference proteome</keyword>
<dbReference type="InterPro" id="IPR024079">
    <property type="entry name" value="MetalloPept_cat_dom_sf"/>
</dbReference>
<dbReference type="Pfam" id="PF14521">
    <property type="entry name" value="Aspzincin_M35"/>
    <property type="match status" value="1"/>
</dbReference>
<dbReference type="InterPro" id="IPR036322">
    <property type="entry name" value="WD40_repeat_dom_sf"/>
</dbReference>
<evidence type="ECO:0000313" key="6">
    <source>
        <dbReference type="Proteomes" id="UP000447873"/>
    </source>
</evidence>
<dbReference type="SUPFAM" id="SSF50978">
    <property type="entry name" value="WD40 repeat-like"/>
    <property type="match status" value="1"/>
</dbReference>
<dbReference type="EMBL" id="WNWR01000381">
    <property type="protein sequence ID" value="KAE9980661.1"/>
    <property type="molecule type" value="Genomic_DNA"/>
</dbReference>
<dbReference type="GO" id="GO:0003676">
    <property type="term" value="F:nucleic acid binding"/>
    <property type="evidence" value="ECO:0007669"/>
    <property type="project" value="InterPro"/>
</dbReference>
<evidence type="ECO:0000313" key="4">
    <source>
        <dbReference type="EMBL" id="KAE9962372.1"/>
    </source>
</evidence>
<dbReference type="PANTHER" id="PTHR10644">
    <property type="entry name" value="DNA REPAIR/RNA PROCESSING CPSF FAMILY"/>
    <property type="match status" value="1"/>
</dbReference>